<dbReference type="CDD" id="cd20335">
    <property type="entry name" value="BRcat_RBR"/>
    <property type="match status" value="1"/>
</dbReference>
<protein>
    <submittedName>
        <fullName evidence="5">Uncharacterized membrane protein YvbJ</fullName>
    </submittedName>
</protein>
<evidence type="ECO:0000313" key="6">
    <source>
        <dbReference type="Proteomes" id="UP000219636"/>
    </source>
</evidence>
<proteinExistence type="predicted"/>
<dbReference type="OrthoDB" id="1682769at2"/>
<feature type="domain" description="DZANK-type" evidence="2">
    <location>
        <begin position="4"/>
        <end position="56"/>
    </location>
</feature>
<accession>A0A285RIZ6</accession>
<feature type="domain" description="TcaA protein NTF2-like" evidence="3">
    <location>
        <begin position="375"/>
        <end position="485"/>
    </location>
</feature>
<name>A0A285RIZ6_9BACL</name>
<reference evidence="6" key="1">
    <citation type="submission" date="2017-08" db="EMBL/GenBank/DDBJ databases">
        <authorList>
            <person name="Varghese N."/>
            <person name="Submissions S."/>
        </authorList>
    </citation>
    <scope>NUCLEOTIDE SEQUENCE [LARGE SCALE GENOMIC DNA]</scope>
    <source>
        <strain evidence="6">JC22</strain>
    </source>
</reference>
<dbReference type="InterPro" id="IPR025874">
    <property type="entry name" value="DZR"/>
</dbReference>
<dbReference type="AlphaFoldDB" id="A0A285RIZ6"/>
<dbReference type="Pfam" id="PF22820">
    <property type="entry name" value="TcaA_3rd_4th"/>
    <property type="match status" value="1"/>
</dbReference>
<evidence type="ECO:0000259" key="3">
    <source>
        <dbReference type="Pfam" id="PF22819"/>
    </source>
</evidence>
<dbReference type="PANTHER" id="PTHR40038:SF1">
    <property type="entry name" value="MEMBRANE-ASSOCIATED PROTEIN TCAA"/>
    <property type="match status" value="1"/>
</dbReference>
<dbReference type="PANTHER" id="PTHR40038">
    <property type="entry name" value="MEMBRANE-ASSOCIATED PROTEIN TCAA"/>
    <property type="match status" value="1"/>
</dbReference>
<feature type="transmembrane region" description="Helical" evidence="1">
    <location>
        <begin position="78"/>
        <end position="97"/>
    </location>
</feature>
<keyword evidence="1" id="KW-0812">Transmembrane</keyword>
<dbReference type="InterPro" id="IPR054528">
    <property type="entry name" value="TcaA_5th"/>
</dbReference>
<organism evidence="5 6">
    <name type="scientific">Ureibacillus xyleni</name>
    <dbReference type="NCBI Taxonomy" id="614648"/>
    <lineage>
        <taxon>Bacteria</taxon>
        <taxon>Bacillati</taxon>
        <taxon>Bacillota</taxon>
        <taxon>Bacilli</taxon>
        <taxon>Bacillales</taxon>
        <taxon>Caryophanaceae</taxon>
        <taxon>Ureibacillus</taxon>
    </lineage>
</organism>
<dbReference type="Proteomes" id="UP000219636">
    <property type="component" value="Unassembled WGS sequence"/>
</dbReference>
<dbReference type="Pfam" id="PF12773">
    <property type="entry name" value="DZR"/>
    <property type="match status" value="1"/>
</dbReference>
<dbReference type="RefSeq" id="WP_097072297.1">
    <property type="nucleotide sequence ID" value="NZ_OBMQ01000001.1"/>
</dbReference>
<evidence type="ECO:0000259" key="2">
    <source>
        <dbReference type="Pfam" id="PF12773"/>
    </source>
</evidence>
<dbReference type="Pfam" id="PF22819">
    <property type="entry name" value="TcaA_5th"/>
    <property type="match status" value="1"/>
</dbReference>
<evidence type="ECO:0000259" key="4">
    <source>
        <dbReference type="Pfam" id="PF22820"/>
    </source>
</evidence>
<feature type="domain" description="TcaA 4th" evidence="4">
    <location>
        <begin position="280"/>
        <end position="343"/>
    </location>
</feature>
<evidence type="ECO:0000313" key="5">
    <source>
        <dbReference type="EMBL" id="SOB94116.1"/>
    </source>
</evidence>
<gene>
    <name evidence="5" type="ORF">SAMN05880501_101760</name>
</gene>
<evidence type="ECO:0000256" key="1">
    <source>
        <dbReference type="SAM" id="Phobius"/>
    </source>
</evidence>
<dbReference type="InterPro" id="IPR054530">
    <property type="entry name" value="TcaA_4th"/>
</dbReference>
<keyword evidence="1" id="KW-0472">Membrane</keyword>
<keyword evidence="6" id="KW-1185">Reference proteome</keyword>
<keyword evidence="1" id="KW-1133">Transmembrane helix</keyword>
<dbReference type="EMBL" id="OBMQ01000001">
    <property type="protein sequence ID" value="SOB94116.1"/>
    <property type="molecule type" value="Genomic_DNA"/>
</dbReference>
<sequence length="497" mass="58316">MRICHNCGKDATDFDEFCIECGSPLPPIDEKDAVQMSCPSCGKEIKSEQKFCIHCGTQITKKENQKFNMKQWKTSTKILIIAAIILIISLIITHIILANKVDPERQFVLMNKHFTEENKEQFTNLFVFPENTIYTASSFYHYMDEDAWKSFAQDGIERAIQEYENIGYAEPIYDDYGNKIFTVQEEKYFLFYKKLKFQYHPIQVSAKTTSHAATVNIEGLNKEISTDTITIGNFVPGTYDYTLTLKDDYFEKDVEHKVEINGDGNNKHVVEIDLDKHITKLTSDIENATVYINGDNTKKTVAEIELLAAPLDGTVKIHAESKDNNETIKSETLLLTDENQHITFEQVQQQRKAEKEEKEKQQRIQNFYENYRDIARDTFYNFRNNYNLAVNYADFSYVDHYFINGSQLQRNYEQFVIDQMSFYFYYYDFISNDVLKISPYTENSLKLDSKEIFRFYSEEEGTWHYEREKRYVFQLIDGVLKIASIEDTKTVSKTRVY</sequence>